<dbReference type="Pfam" id="PF12796">
    <property type="entry name" value="Ank_2"/>
    <property type="match status" value="2"/>
</dbReference>
<evidence type="ECO:0000256" key="4">
    <source>
        <dbReference type="ARBA" id="ARBA00022989"/>
    </source>
</evidence>
<evidence type="ECO:0000256" key="1">
    <source>
        <dbReference type="ARBA" id="ARBA00004141"/>
    </source>
</evidence>
<feature type="repeat" description="ANK" evidence="7">
    <location>
        <begin position="71"/>
        <end position="94"/>
    </location>
</feature>
<dbReference type="Pfam" id="PF13962">
    <property type="entry name" value="PGG"/>
    <property type="match status" value="2"/>
</dbReference>
<evidence type="ECO:0000256" key="7">
    <source>
        <dbReference type="PROSITE-ProRule" id="PRU00023"/>
    </source>
</evidence>
<evidence type="ECO:0000256" key="8">
    <source>
        <dbReference type="SAM" id="Phobius"/>
    </source>
</evidence>
<evidence type="ECO:0000256" key="2">
    <source>
        <dbReference type="ARBA" id="ARBA00022692"/>
    </source>
</evidence>
<keyword evidence="3" id="KW-0677">Repeat</keyword>
<evidence type="ECO:0000313" key="11">
    <source>
        <dbReference type="Proteomes" id="UP000836841"/>
    </source>
</evidence>
<feature type="domain" description="PGG" evidence="9">
    <location>
        <begin position="254"/>
        <end position="299"/>
    </location>
</feature>
<dbReference type="AlphaFoldDB" id="A0AAU9RLF1"/>
<dbReference type="Proteomes" id="UP000836841">
    <property type="component" value="Unassembled WGS sequence"/>
</dbReference>
<comment type="caution">
    <text evidence="10">The sequence shown here is derived from an EMBL/GenBank/DDBJ whole genome shotgun (WGS) entry which is preliminary data.</text>
</comment>
<evidence type="ECO:0000256" key="6">
    <source>
        <dbReference type="ARBA" id="ARBA00023136"/>
    </source>
</evidence>
<keyword evidence="5 7" id="KW-0040">ANK repeat</keyword>
<feature type="transmembrane region" description="Helical" evidence="8">
    <location>
        <begin position="362"/>
        <end position="386"/>
    </location>
</feature>
<name>A0AAU9RLF1_THLAR</name>
<dbReference type="InterPro" id="IPR026961">
    <property type="entry name" value="PGG_dom"/>
</dbReference>
<keyword evidence="6 8" id="KW-0472">Membrane</keyword>
<evidence type="ECO:0000259" key="9">
    <source>
        <dbReference type="Pfam" id="PF13962"/>
    </source>
</evidence>
<keyword evidence="2 8" id="KW-0812">Transmembrane</keyword>
<accession>A0AAU9RLF1</accession>
<dbReference type="InterPro" id="IPR002110">
    <property type="entry name" value="Ankyrin_rpt"/>
</dbReference>
<keyword evidence="11" id="KW-1185">Reference proteome</keyword>
<evidence type="ECO:0000256" key="5">
    <source>
        <dbReference type="ARBA" id="ARBA00023043"/>
    </source>
</evidence>
<dbReference type="EMBL" id="CAJVSB020000133">
    <property type="protein sequence ID" value="CAH2041854.1"/>
    <property type="molecule type" value="Genomic_DNA"/>
</dbReference>
<dbReference type="SUPFAM" id="SSF48403">
    <property type="entry name" value="Ankyrin repeat"/>
    <property type="match status" value="1"/>
</dbReference>
<dbReference type="InterPro" id="IPR036770">
    <property type="entry name" value="Ankyrin_rpt-contain_sf"/>
</dbReference>
<comment type="subcellular location">
    <subcellularLocation>
        <location evidence="1">Membrane</location>
        <topology evidence="1">Multi-pass membrane protein</topology>
    </subcellularLocation>
</comment>
<dbReference type="PROSITE" id="PS50297">
    <property type="entry name" value="ANK_REP_REGION"/>
    <property type="match status" value="3"/>
</dbReference>
<feature type="repeat" description="ANK" evidence="7">
    <location>
        <begin position="37"/>
        <end position="60"/>
    </location>
</feature>
<proteinExistence type="predicted"/>
<dbReference type="GO" id="GO:0005886">
    <property type="term" value="C:plasma membrane"/>
    <property type="evidence" value="ECO:0007669"/>
    <property type="project" value="TreeGrafter"/>
</dbReference>
<dbReference type="Gene3D" id="1.25.40.20">
    <property type="entry name" value="Ankyrin repeat-containing domain"/>
    <property type="match status" value="2"/>
</dbReference>
<dbReference type="PANTHER" id="PTHR24186:SF37">
    <property type="entry name" value="PGG DOMAIN-CONTAINING PROTEIN"/>
    <property type="match status" value="1"/>
</dbReference>
<dbReference type="PANTHER" id="PTHR24186">
    <property type="entry name" value="PROTEIN PHOSPHATASE 1 REGULATORY SUBUNIT"/>
    <property type="match status" value="1"/>
</dbReference>
<gene>
    <name evidence="10" type="ORF">TAV2_LOCUS4558</name>
</gene>
<feature type="transmembrane region" description="Helical" evidence="8">
    <location>
        <begin position="398"/>
        <end position="419"/>
    </location>
</feature>
<reference evidence="10 11" key="1">
    <citation type="submission" date="2022-03" db="EMBL/GenBank/DDBJ databases">
        <authorList>
            <person name="Nunn A."/>
            <person name="Chopra R."/>
            <person name="Nunn A."/>
            <person name="Contreras Garrido A."/>
        </authorList>
    </citation>
    <scope>NUCLEOTIDE SEQUENCE [LARGE SCALE GENOMIC DNA]</scope>
</reference>
<feature type="transmembrane region" description="Helical" evidence="8">
    <location>
        <begin position="330"/>
        <end position="350"/>
    </location>
</feature>
<dbReference type="PROSITE" id="PS50088">
    <property type="entry name" value="ANK_REPEAT"/>
    <property type="match status" value="3"/>
</dbReference>
<sequence>MMEQMLFEAVVTGNVDDLPKIISNDRLILDKAVAGRLGWSPLHMAASYGHTDFVKELLNRKRELARVLDLADRTALHLASSEGHVEVVKELMQNWPEMCLVRDREGKNPLHVAAVNGKVDVLENLVRVRPHAARARLNGEETILHLCVKYHQTEALKKLLELINDEEFVQAKDSSGNTILHLAVMGEQLEIVEYITKEEKMKKKAINVTNASGHTAMDVATLAKDNRGKDDTTEIETHLLKAKAKGASSLEQGDWVNSNKEALMVVASLIATIAFQVGVNPPGGVWQDNLERHKAGEPVNPPGGVWQENSDGHRAGEAVMAYNYPDSYPWFIRFSTIGFIASLSTILLLNSGLRMKRRTYSWLLMVVMWLSITFTAASYALGIVWVTPKKDRESLTRTIVVAVIVFCSVMAILFIVHTVRLIKNMVCERLSIRKAVNHIAVEGARATETGTSSELGKCLNFCKPANSNGGRQVSVGAV</sequence>
<protein>
    <recommendedName>
        <fullName evidence="9">PGG domain-containing protein</fullName>
    </recommendedName>
</protein>
<feature type="repeat" description="ANK" evidence="7">
    <location>
        <begin position="105"/>
        <end position="127"/>
    </location>
</feature>
<keyword evidence="4 8" id="KW-1133">Transmembrane helix</keyword>
<feature type="domain" description="PGG" evidence="9">
    <location>
        <begin position="300"/>
        <end position="384"/>
    </location>
</feature>
<dbReference type="SMART" id="SM00248">
    <property type="entry name" value="ANK"/>
    <property type="match status" value="5"/>
</dbReference>
<organism evidence="10 11">
    <name type="scientific">Thlaspi arvense</name>
    <name type="common">Field penny-cress</name>
    <dbReference type="NCBI Taxonomy" id="13288"/>
    <lineage>
        <taxon>Eukaryota</taxon>
        <taxon>Viridiplantae</taxon>
        <taxon>Streptophyta</taxon>
        <taxon>Embryophyta</taxon>
        <taxon>Tracheophyta</taxon>
        <taxon>Spermatophyta</taxon>
        <taxon>Magnoliopsida</taxon>
        <taxon>eudicotyledons</taxon>
        <taxon>Gunneridae</taxon>
        <taxon>Pentapetalae</taxon>
        <taxon>rosids</taxon>
        <taxon>malvids</taxon>
        <taxon>Brassicales</taxon>
        <taxon>Brassicaceae</taxon>
        <taxon>Thlaspideae</taxon>
        <taxon>Thlaspi</taxon>
    </lineage>
</organism>
<evidence type="ECO:0000313" key="10">
    <source>
        <dbReference type="EMBL" id="CAH2041854.1"/>
    </source>
</evidence>
<evidence type="ECO:0000256" key="3">
    <source>
        <dbReference type="ARBA" id="ARBA00022737"/>
    </source>
</evidence>